<proteinExistence type="predicted"/>
<evidence type="ECO:0000313" key="3">
    <source>
        <dbReference type="Proteomes" id="UP000199648"/>
    </source>
</evidence>
<name>A0A1G5PUR2_9GAMM</name>
<dbReference type="Proteomes" id="UP000199648">
    <property type="component" value="Unassembled WGS sequence"/>
</dbReference>
<organism evidence="2 3">
    <name type="scientific">Thiohalomonas denitrificans</name>
    <dbReference type="NCBI Taxonomy" id="415747"/>
    <lineage>
        <taxon>Bacteria</taxon>
        <taxon>Pseudomonadati</taxon>
        <taxon>Pseudomonadota</taxon>
        <taxon>Gammaproteobacteria</taxon>
        <taxon>Thiohalomonadales</taxon>
        <taxon>Thiohalomonadaceae</taxon>
        <taxon>Thiohalomonas</taxon>
    </lineage>
</organism>
<accession>A0A1G5PUR2</accession>
<dbReference type="RefSeq" id="WP_092992993.1">
    <property type="nucleotide sequence ID" value="NZ_FMWD01000002.1"/>
</dbReference>
<dbReference type="AlphaFoldDB" id="A0A1G5PUR2"/>
<protein>
    <recommendedName>
        <fullName evidence="4">DUF4440 domain-containing protein</fullName>
    </recommendedName>
</protein>
<dbReference type="EMBL" id="FMWD01000002">
    <property type="protein sequence ID" value="SCZ53172.1"/>
    <property type="molecule type" value="Genomic_DNA"/>
</dbReference>
<gene>
    <name evidence="2" type="ORF">SAMN03097708_00881</name>
</gene>
<keyword evidence="3" id="KW-1185">Reference proteome</keyword>
<evidence type="ECO:0008006" key="4">
    <source>
        <dbReference type="Google" id="ProtNLM"/>
    </source>
</evidence>
<reference evidence="2 3" key="1">
    <citation type="submission" date="2016-10" db="EMBL/GenBank/DDBJ databases">
        <authorList>
            <person name="de Groot N.N."/>
        </authorList>
    </citation>
    <scope>NUCLEOTIDE SEQUENCE [LARGE SCALE GENOMIC DNA]</scope>
    <source>
        <strain evidence="2 3">HLD2</strain>
    </source>
</reference>
<sequence>MDNLSIERIIALASVFFLLFISSGAIAAENGECQAELAGIYKEIVEDQARGDIDAFLKKSGGTGRALLEMRLNERPELRSGLIDSWREEAEYAQRFRVSDMYVSPNCLTGILVLVPKSSRGANETSPMPIAGEVIFANHGDWKMILRLWKF</sequence>
<feature type="chain" id="PRO_5011752207" description="DUF4440 domain-containing protein" evidence="1">
    <location>
        <begin position="28"/>
        <end position="151"/>
    </location>
</feature>
<evidence type="ECO:0000313" key="2">
    <source>
        <dbReference type="EMBL" id="SCZ53172.1"/>
    </source>
</evidence>
<feature type="signal peptide" evidence="1">
    <location>
        <begin position="1"/>
        <end position="27"/>
    </location>
</feature>
<keyword evidence="1" id="KW-0732">Signal</keyword>
<evidence type="ECO:0000256" key="1">
    <source>
        <dbReference type="SAM" id="SignalP"/>
    </source>
</evidence>